<keyword evidence="2" id="KW-0489">Methyltransferase</keyword>
<accession>A0A251S535</accession>
<dbReference type="PANTHER" id="PTHR33593:SF25">
    <property type="entry name" value="S-ADENOSYL-L-METHIONINE-DEPENDENT METHYLTRANSFERASE-RELATED"/>
    <property type="match status" value="1"/>
</dbReference>
<dbReference type="Proteomes" id="UP000215914">
    <property type="component" value="Chromosome 16"/>
</dbReference>
<dbReference type="EMBL" id="MNCJ02000331">
    <property type="protein sequence ID" value="KAF5761109.1"/>
    <property type="molecule type" value="Genomic_DNA"/>
</dbReference>
<dbReference type="InParanoid" id="A0A251S535"/>
<dbReference type="EMBL" id="CM007905">
    <property type="protein sequence ID" value="OTF92281.1"/>
    <property type="molecule type" value="Genomic_DNA"/>
</dbReference>
<protein>
    <submittedName>
        <fullName evidence="2">Putative S-adenosyl-L-methionine-dependent methyltransferase</fullName>
    </submittedName>
</protein>
<reference evidence="1" key="3">
    <citation type="submission" date="2020-06" db="EMBL/GenBank/DDBJ databases">
        <title>Helianthus annuus Genome sequencing and assembly Release 2.</title>
        <authorList>
            <person name="Gouzy J."/>
            <person name="Langlade N."/>
            <person name="Munos S."/>
        </authorList>
    </citation>
    <scope>NUCLEOTIDE SEQUENCE</scope>
    <source>
        <tissue evidence="1">Leaves</tissue>
    </source>
</reference>
<name>A0A251S535_HELAN</name>
<proteinExistence type="predicted"/>
<organism evidence="2 3">
    <name type="scientific">Helianthus annuus</name>
    <name type="common">Common sunflower</name>
    <dbReference type="NCBI Taxonomy" id="4232"/>
    <lineage>
        <taxon>Eukaryota</taxon>
        <taxon>Viridiplantae</taxon>
        <taxon>Streptophyta</taxon>
        <taxon>Embryophyta</taxon>
        <taxon>Tracheophyta</taxon>
        <taxon>Spermatophyta</taxon>
        <taxon>Magnoliopsida</taxon>
        <taxon>eudicotyledons</taxon>
        <taxon>Gunneridae</taxon>
        <taxon>Pentapetalae</taxon>
        <taxon>asterids</taxon>
        <taxon>campanulids</taxon>
        <taxon>Asterales</taxon>
        <taxon>Asteraceae</taxon>
        <taxon>Asteroideae</taxon>
        <taxon>Heliantheae alliance</taxon>
        <taxon>Heliantheae</taxon>
        <taxon>Helianthus</taxon>
    </lineage>
</organism>
<keyword evidence="2" id="KW-0808">Transferase</keyword>
<keyword evidence="3" id="KW-1185">Reference proteome</keyword>
<dbReference type="AlphaFoldDB" id="A0A251S535"/>
<dbReference type="Gene3D" id="3.40.50.150">
    <property type="entry name" value="Vaccinia Virus protein VP39"/>
    <property type="match status" value="1"/>
</dbReference>
<evidence type="ECO:0000313" key="3">
    <source>
        <dbReference type="Proteomes" id="UP000215914"/>
    </source>
</evidence>
<evidence type="ECO:0000313" key="2">
    <source>
        <dbReference type="EMBL" id="OTF92281.1"/>
    </source>
</evidence>
<dbReference type="Gramene" id="mRNA:HanXRQr2_Chr16g0761191">
    <property type="protein sequence ID" value="mRNA:HanXRQr2_Chr16g0761191"/>
    <property type="gene ID" value="HanXRQr2_Chr16g0761191"/>
</dbReference>
<dbReference type="InterPro" id="IPR029063">
    <property type="entry name" value="SAM-dependent_MTases_sf"/>
</dbReference>
<gene>
    <name evidence="2" type="ORF">HannXRQ_Chr16g0520141</name>
    <name evidence="1" type="ORF">HanXRQr2_Chr16g0761191</name>
</gene>
<evidence type="ECO:0000313" key="1">
    <source>
        <dbReference type="EMBL" id="KAF5761109.1"/>
    </source>
</evidence>
<sequence length="275" mass="31115">MINLVGPCKLSTIASREVEHIINNYQHLFIFTSIKTNKRPQYLAHINPFHVPSHQEKMKLVWSPETASKAYIDTVKTCKKLKESDHVELISAMAGGWKPRMIVEAWSSGSNITTSIGLGIAARHLGARYVCIVQNKRSKLEYEAAAKDHGSPIPELMVGEANDVMARLPEEVEFMVVDGGRKDLYELFGLAKLSHRGAVFLCTNGKPRFTVGFRWNLVIKDNYRLVRSAIIPVGQGLYIAYVKKNRESEKSSFRNSSRWITRIDQKTGEEHVFRG</sequence>
<dbReference type="GO" id="GO:0008168">
    <property type="term" value="F:methyltransferase activity"/>
    <property type="evidence" value="ECO:0007669"/>
    <property type="project" value="UniProtKB-KW"/>
</dbReference>
<dbReference type="OMA" id="WCPEVAS"/>
<reference evidence="1 3" key="1">
    <citation type="journal article" date="2017" name="Nature">
        <title>The sunflower genome provides insights into oil metabolism, flowering and Asterid evolution.</title>
        <authorList>
            <person name="Badouin H."/>
            <person name="Gouzy J."/>
            <person name="Grassa C.J."/>
            <person name="Murat F."/>
            <person name="Staton S.E."/>
            <person name="Cottret L."/>
            <person name="Lelandais-Briere C."/>
            <person name="Owens G.L."/>
            <person name="Carrere S."/>
            <person name="Mayjonade B."/>
            <person name="Legrand L."/>
            <person name="Gill N."/>
            <person name="Kane N.C."/>
            <person name="Bowers J.E."/>
            <person name="Hubner S."/>
            <person name="Bellec A."/>
            <person name="Berard A."/>
            <person name="Berges H."/>
            <person name="Blanchet N."/>
            <person name="Boniface M.C."/>
            <person name="Brunel D."/>
            <person name="Catrice O."/>
            <person name="Chaidir N."/>
            <person name="Claudel C."/>
            <person name="Donnadieu C."/>
            <person name="Faraut T."/>
            <person name="Fievet G."/>
            <person name="Helmstetter N."/>
            <person name="King M."/>
            <person name="Knapp S.J."/>
            <person name="Lai Z."/>
            <person name="Le Paslier M.C."/>
            <person name="Lippi Y."/>
            <person name="Lorenzon L."/>
            <person name="Mandel J.R."/>
            <person name="Marage G."/>
            <person name="Marchand G."/>
            <person name="Marquand E."/>
            <person name="Bret-Mestries E."/>
            <person name="Morien E."/>
            <person name="Nambeesan S."/>
            <person name="Nguyen T."/>
            <person name="Pegot-Espagnet P."/>
            <person name="Pouilly N."/>
            <person name="Raftis F."/>
            <person name="Sallet E."/>
            <person name="Schiex T."/>
            <person name="Thomas J."/>
            <person name="Vandecasteele C."/>
            <person name="Vares D."/>
            <person name="Vear F."/>
            <person name="Vautrin S."/>
            <person name="Crespi M."/>
            <person name="Mangin B."/>
            <person name="Burke J.M."/>
            <person name="Salse J."/>
            <person name="Munos S."/>
            <person name="Vincourt P."/>
            <person name="Rieseberg L.H."/>
            <person name="Langlade N.B."/>
        </authorList>
    </citation>
    <scope>NUCLEOTIDE SEQUENCE [LARGE SCALE GENOMIC DNA]</scope>
    <source>
        <strain evidence="3">cv. SF193</strain>
        <tissue evidence="1">Leaves</tissue>
    </source>
</reference>
<dbReference type="PANTHER" id="PTHR33593">
    <property type="entry name" value="DUF1442 FAMILY PROTEIN"/>
    <property type="match status" value="1"/>
</dbReference>
<reference evidence="2" key="2">
    <citation type="submission" date="2017-02" db="EMBL/GenBank/DDBJ databases">
        <title>Sunflower complete genome.</title>
        <authorList>
            <person name="Langlade N."/>
            <person name="Munos S."/>
        </authorList>
    </citation>
    <scope>NUCLEOTIDE SEQUENCE [LARGE SCALE GENOMIC DNA]</scope>
    <source>
        <tissue evidence="2">Leaves</tissue>
    </source>
</reference>
<dbReference type="InterPro" id="IPR009902">
    <property type="entry name" value="DUF1442"/>
</dbReference>
<dbReference type="GO" id="GO:0032259">
    <property type="term" value="P:methylation"/>
    <property type="evidence" value="ECO:0007669"/>
    <property type="project" value="UniProtKB-KW"/>
</dbReference>
<dbReference type="Pfam" id="PF07279">
    <property type="entry name" value="DUF1442"/>
    <property type="match status" value="1"/>
</dbReference>